<dbReference type="EMBL" id="LGTZ01000521">
    <property type="protein sequence ID" value="OJD24630.1"/>
    <property type="molecule type" value="Genomic_DNA"/>
</dbReference>
<dbReference type="Proteomes" id="UP000242791">
    <property type="component" value="Unassembled WGS sequence"/>
</dbReference>
<sequence>MPLKHSATPKTLRWQISKLILMNSLDVLSSARGPSDSLCEERKENDHLFLQNRLDILQRGLENITGEVLAEITSAVEDNIFDKFGLASSQACNKANKAHAKGFTNTMIQPMMPVLAVGWERSFSLLIPKMLTRYSKSSYVYVKALQVSLEPRISAGTLALNMTEKLKAQLPTYQASFKELSAASKKFLCESPKAANRAFVPIIAAELEEAYEGCGSAIGRGDYLRMKDIMTQHVEKRRHEMFHKSTEHVKSRTRRQYPKISWDYKNAFEKSQTAEEKALNEELRKLLQINTMFDVPAASNS</sequence>
<dbReference type="PANTHER" id="PTHR36681">
    <property type="entry name" value="NUCLEAR GTPASE, GERMINAL CENTER-ASSOCIATED, TANDEM DUPLICATE 3"/>
    <property type="match status" value="1"/>
</dbReference>
<gene>
    <name evidence="1" type="ORF">ACJ73_04006</name>
</gene>
<organism evidence="1 2">
    <name type="scientific">Blastomyces percursus</name>
    <dbReference type="NCBI Taxonomy" id="1658174"/>
    <lineage>
        <taxon>Eukaryota</taxon>
        <taxon>Fungi</taxon>
        <taxon>Dikarya</taxon>
        <taxon>Ascomycota</taxon>
        <taxon>Pezizomycotina</taxon>
        <taxon>Eurotiomycetes</taxon>
        <taxon>Eurotiomycetidae</taxon>
        <taxon>Onygenales</taxon>
        <taxon>Ajellomycetaceae</taxon>
        <taxon>Blastomyces</taxon>
    </lineage>
</organism>
<dbReference type="OrthoDB" id="4172309at2759"/>
<protein>
    <submittedName>
        <fullName evidence="1">Uncharacterized protein</fullName>
    </submittedName>
</protein>
<reference evidence="1 2" key="1">
    <citation type="submission" date="2015-08" db="EMBL/GenBank/DDBJ databases">
        <title>Emmonsia species relationships and genome sequence.</title>
        <authorList>
            <person name="Cuomo C.A."/>
            <person name="Schwartz I.S."/>
            <person name="Kenyon C."/>
            <person name="De Hoog G.S."/>
            <person name="Govender N.P."/>
            <person name="Botha A."/>
            <person name="Moreno L."/>
            <person name="De Vries M."/>
            <person name="Munoz J.F."/>
            <person name="Stielow J.B."/>
        </authorList>
    </citation>
    <scope>NUCLEOTIDE SEQUENCE [LARGE SCALE GENOMIC DNA]</scope>
    <source>
        <strain evidence="1 2">EI222</strain>
    </source>
</reference>
<dbReference type="PANTHER" id="PTHR36681:SF3">
    <property type="entry name" value="NUCLEAR GTPASE, GERMINAL CENTER-ASSOCIATED, TANDEM DUPLICATE 3"/>
    <property type="match status" value="1"/>
</dbReference>
<comment type="caution">
    <text evidence="1">The sequence shown here is derived from an EMBL/GenBank/DDBJ whole genome shotgun (WGS) entry which is preliminary data.</text>
</comment>
<evidence type="ECO:0000313" key="1">
    <source>
        <dbReference type="EMBL" id="OJD24630.1"/>
    </source>
</evidence>
<keyword evidence="2" id="KW-1185">Reference proteome</keyword>
<accession>A0A1J9Q796</accession>
<proteinExistence type="predicted"/>
<dbReference type="STRING" id="1658174.A0A1J9Q796"/>
<name>A0A1J9Q796_9EURO</name>
<evidence type="ECO:0000313" key="2">
    <source>
        <dbReference type="Proteomes" id="UP000242791"/>
    </source>
</evidence>
<dbReference type="AlphaFoldDB" id="A0A1J9Q796"/>
<dbReference type="VEuPathDB" id="FungiDB:ACJ73_04006"/>